<accession>A0AAV4S983</accession>
<dbReference type="AlphaFoldDB" id="A0AAV4S983"/>
<evidence type="ECO:0000313" key="2">
    <source>
        <dbReference type="Proteomes" id="UP001054945"/>
    </source>
</evidence>
<dbReference type="Proteomes" id="UP001054945">
    <property type="component" value="Unassembled WGS sequence"/>
</dbReference>
<sequence>MGLGLPWGWCDNEEEDLFLPGTDELRQRIKFPNCIQNNFQLEHILNIYNRTLTLRSTAGKYPKDHEKDQISLFSRKNRKGCC</sequence>
<dbReference type="EMBL" id="BPLR01009031">
    <property type="protein sequence ID" value="GIY29171.1"/>
    <property type="molecule type" value="Genomic_DNA"/>
</dbReference>
<name>A0AAV4S983_CAEEX</name>
<keyword evidence="2" id="KW-1185">Reference proteome</keyword>
<proteinExistence type="predicted"/>
<gene>
    <name evidence="1" type="ORF">CEXT_696521</name>
</gene>
<comment type="caution">
    <text evidence="1">The sequence shown here is derived from an EMBL/GenBank/DDBJ whole genome shotgun (WGS) entry which is preliminary data.</text>
</comment>
<protein>
    <submittedName>
        <fullName evidence="1">Uncharacterized protein</fullName>
    </submittedName>
</protein>
<organism evidence="1 2">
    <name type="scientific">Caerostris extrusa</name>
    <name type="common">Bark spider</name>
    <name type="synonym">Caerostris bankana</name>
    <dbReference type="NCBI Taxonomy" id="172846"/>
    <lineage>
        <taxon>Eukaryota</taxon>
        <taxon>Metazoa</taxon>
        <taxon>Ecdysozoa</taxon>
        <taxon>Arthropoda</taxon>
        <taxon>Chelicerata</taxon>
        <taxon>Arachnida</taxon>
        <taxon>Araneae</taxon>
        <taxon>Araneomorphae</taxon>
        <taxon>Entelegynae</taxon>
        <taxon>Araneoidea</taxon>
        <taxon>Araneidae</taxon>
        <taxon>Caerostris</taxon>
    </lineage>
</organism>
<reference evidence="1 2" key="1">
    <citation type="submission" date="2021-06" db="EMBL/GenBank/DDBJ databases">
        <title>Caerostris extrusa draft genome.</title>
        <authorList>
            <person name="Kono N."/>
            <person name="Arakawa K."/>
        </authorList>
    </citation>
    <scope>NUCLEOTIDE SEQUENCE [LARGE SCALE GENOMIC DNA]</scope>
</reference>
<evidence type="ECO:0000313" key="1">
    <source>
        <dbReference type="EMBL" id="GIY29171.1"/>
    </source>
</evidence>